<dbReference type="SUPFAM" id="SSF47781">
    <property type="entry name" value="RuvA domain 2-like"/>
    <property type="match status" value="2"/>
</dbReference>
<dbReference type="Gene3D" id="1.10.150.320">
    <property type="entry name" value="Photosystem II 12 kDa extrinsic protein"/>
    <property type="match status" value="1"/>
</dbReference>
<evidence type="ECO:0000313" key="3">
    <source>
        <dbReference type="Proteomes" id="UP001597534"/>
    </source>
</evidence>
<gene>
    <name evidence="2" type="ORF">ACFS5J_06480</name>
</gene>
<reference evidence="3" key="1">
    <citation type="journal article" date="2019" name="Int. J. Syst. Evol. Microbiol.">
        <title>The Global Catalogue of Microorganisms (GCM) 10K type strain sequencing project: providing services to taxonomists for standard genome sequencing and annotation.</title>
        <authorList>
            <consortium name="The Broad Institute Genomics Platform"/>
            <consortium name="The Broad Institute Genome Sequencing Center for Infectious Disease"/>
            <person name="Wu L."/>
            <person name="Ma J."/>
        </authorList>
    </citation>
    <scope>NUCLEOTIDE SEQUENCE [LARGE SCALE GENOMIC DNA]</scope>
    <source>
        <strain evidence="3">KCTC 22671</strain>
    </source>
</reference>
<proteinExistence type="predicted"/>
<dbReference type="RefSeq" id="WP_379811241.1">
    <property type="nucleotide sequence ID" value="NZ_JBHUPC010000012.1"/>
</dbReference>
<name>A0ABW5YKS9_9FLAO</name>
<dbReference type="PANTHER" id="PTHR21180:SF32">
    <property type="entry name" value="ENDONUCLEASE_EXONUCLEASE_PHOSPHATASE FAMILY DOMAIN-CONTAINING PROTEIN 1"/>
    <property type="match status" value="1"/>
</dbReference>
<sequence>MNKLKSYLLFSREHRSGIFLLVVIIIVLQFGIYYFDKLFFSNPEKLSVADVEWLNAQKEIDSLKNVSIDNRIKLYPFNPNYITDYKGYVLGMSNAEIDRLLQYRAQGKFVNSSNEFQAVTQISDSLLDAISPYFKFPDWVTKKNAAIYEKKVFVSKEKVILKPIDINMATKEDLMRVYGIGDKISDIILQEKEKFGAFVSMEQLQYVWGVSPEVYKQMQQLFFVGDTPNVVKIKINELSTRELAKFPYFKYALAKEIVTYRSMNGGIQSVEDLTKIKDFPVDKIKIIALYLEIH</sequence>
<dbReference type="Gene3D" id="1.10.150.280">
    <property type="entry name" value="AF1531-like domain"/>
    <property type="match status" value="1"/>
</dbReference>
<dbReference type="InterPro" id="IPR051675">
    <property type="entry name" value="Endo/Exo/Phosphatase_dom_1"/>
</dbReference>
<protein>
    <submittedName>
        <fullName evidence="2">Helix-hairpin-helix domain-containing protein</fullName>
    </submittedName>
</protein>
<feature type="transmembrane region" description="Helical" evidence="1">
    <location>
        <begin position="16"/>
        <end position="35"/>
    </location>
</feature>
<keyword evidence="1" id="KW-0812">Transmembrane</keyword>
<accession>A0ABW5YKS9</accession>
<evidence type="ECO:0000313" key="2">
    <source>
        <dbReference type="EMBL" id="MFD2891656.1"/>
    </source>
</evidence>
<keyword evidence="1" id="KW-0472">Membrane</keyword>
<dbReference type="PANTHER" id="PTHR21180">
    <property type="entry name" value="ENDONUCLEASE/EXONUCLEASE/PHOSPHATASE FAMILY DOMAIN-CONTAINING PROTEIN 1"/>
    <property type="match status" value="1"/>
</dbReference>
<keyword evidence="1" id="KW-1133">Transmembrane helix</keyword>
<dbReference type="InterPro" id="IPR010994">
    <property type="entry name" value="RuvA_2-like"/>
</dbReference>
<dbReference type="Pfam" id="PF12836">
    <property type="entry name" value="HHH_3"/>
    <property type="match status" value="2"/>
</dbReference>
<comment type="caution">
    <text evidence="2">The sequence shown here is derived from an EMBL/GenBank/DDBJ whole genome shotgun (WGS) entry which is preliminary data.</text>
</comment>
<keyword evidence="3" id="KW-1185">Reference proteome</keyword>
<dbReference type="Proteomes" id="UP001597534">
    <property type="component" value="Unassembled WGS sequence"/>
</dbReference>
<organism evidence="2 3">
    <name type="scientific">Flavobacterium chuncheonense</name>
    <dbReference type="NCBI Taxonomy" id="2026653"/>
    <lineage>
        <taxon>Bacteria</taxon>
        <taxon>Pseudomonadati</taxon>
        <taxon>Bacteroidota</taxon>
        <taxon>Flavobacteriia</taxon>
        <taxon>Flavobacteriales</taxon>
        <taxon>Flavobacteriaceae</taxon>
        <taxon>Flavobacterium</taxon>
    </lineage>
</organism>
<dbReference type="EMBL" id="JBHUPC010000012">
    <property type="protein sequence ID" value="MFD2891656.1"/>
    <property type="molecule type" value="Genomic_DNA"/>
</dbReference>
<evidence type="ECO:0000256" key="1">
    <source>
        <dbReference type="SAM" id="Phobius"/>
    </source>
</evidence>